<dbReference type="InterPro" id="IPR036181">
    <property type="entry name" value="MIT_dom_sf"/>
</dbReference>
<dbReference type="Gene3D" id="1.20.58.80">
    <property type="entry name" value="Phosphotransferase system, lactose/cellobiose-type IIA subunit"/>
    <property type="match status" value="1"/>
</dbReference>
<proteinExistence type="predicted"/>
<evidence type="ECO:0000313" key="1">
    <source>
        <dbReference type="EMBL" id="CAE0449481.1"/>
    </source>
</evidence>
<dbReference type="AlphaFoldDB" id="A0A7S3PTF8"/>
<accession>A0A7S3PTF8</accession>
<organism evidence="1">
    <name type="scientific">Aplanochytrium stocchinoi</name>
    <dbReference type="NCBI Taxonomy" id="215587"/>
    <lineage>
        <taxon>Eukaryota</taxon>
        <taxon>Sar</taxon>
        <taxon>Stramenopiles</taxon>
        <taxon>Bigyra</taxon>
        <taxon>Labyrinthulomycetes</taxon>
        <taxon>Thraustochytrida</taxon>
        <taxon>Thraustochytriidae</taxon>
        <taxon>Aplanochytrium</taxon>
    </lineage>
</organism>
<protein>
    <recommendedName>
        <fullName evidence="2">MIT domain-containing protein</fullName>
    </recommendedName>
</protein>
<reference evidence="1" key="1">
    <citation type="submission" date="2021-01" db="EMBL/GenBank/DDBJ databases">
        <authorList>
            <person name="Corre E."/>
            <person name="Pelletier E."/>
            <person name="Niang G."/>
            <person name="Scheremetjew M."/>
            <person name="Finn R."/>
            <person name="Kale V."/>
            <person name="Holt S."/>
            <person name="Cochrane G."/>
            <person name="Meng A."/>
            <person name="Brown T."/>
            <person name="Cohen L."/>
        </authorList>
    </citation>
    <scope>NUCLEOTIDE SEQUENCE</scope>
    <source>
        <strain evidence="1">GSBS06</strain>
    </source>
</reference>
<dbReference type="SUPFAM" id="SSF116846">
    <property type="entry name" value="MIT domain"/>
    <property type="match status" value="1"/>
</dbReference>
<dbReference type="EMBL" id="HBIN01028574">
    <property type="protein sequence ID" value="CAE0449481.1"/>
    <property type="molecule type" value="Transcribed_RNA"/>
</dbReference>
<evidence type="ECO:0008006" key="2">
    <source>
        <dbReference type="Google" id="ProtNLM"/>
    </source>
</evidence>
<name>A0A7S3PTF8_9STRA</name>
<sequence length="293" mass="30876">MGGGNLYPSAATVYELIAAARTSESNGNCIEAIRRYREAAELLLILAKSKAISEDERFALEVQSRELTAKANSLQSLNQNQTQAPKIEFAEPVRQVGIIASTPASTPPCENSSGNRTSEQVGAAAVGAASGLAVGSMMGLPLIGMMAGGVAGGITAQMENEYGAKARKFGKYGATAIDSAKDLDRKYNVSGNTKVAVESAVYKAKELNEKHDITGNAKRTAEGAYAKARELNEKHDVTGKAKKAASSTIQAASDFNKKYKVRDKIGDAVVSGFQALSKAVHGHTSNQNQQPNH</sequence>
<gene>
    <name evidence="1" type="ORF">ASTO00021_LOCUS19454</name>
</gene>